<dbReference type="Proteomes" id="UP000290407">
    <property type="component" value="Unassembled WGS sequence"/>
</dbReference>
<gene>
    <name evidence="1" type="ORF">EQG79_13785</name>
</gene>
<dbReference type="RefSeq" id="WP_129601926.1">
    <property type="nucleotide sequence ID" value="NZ_SBLB01000003.1"/>
</dbReference>
<dbReference type="EMBL" id="SBLB01000003">
    <property type="protein sequence ID" value="RYC69667.1"/>
    <property type="molecule type" value="Genomic_DNA"/>
</dbReference>
<keyword evidence="2" id="KW-1185">Reference proteome</keyword>
<accession>A0A4Q2UJJ7</accession>
<reference evidence="1 2" key="1">
    <citation type="submission" date="2019-01" db="EMBL/GenBank/DDBJ databases">
        <title>Spirosoma flava sp. nov., a propanil-degrading bacterium isolated from herbicide-contaminated soil.</title>
        <authorList>
            <person name="Zhang L."/>
            <person name="Jiang J.-D."/>
        </authorList>
    </citation>
    <scope>NUCLEOTIDE SEQUENCE [LARGE SCALE GENOMIC DNA]</scope>
    <source>
        <strain evidence="1 2">TY50</strain>
    </source>
</reference>
<sequence>MNANLFESQLRVILLGPVLTWSSEGDEPVSLVRTNILHTALWKAERDDDGSLITAGQELLMQMLWNSNNDKWRSRQFFRVNNLFAQHNPKDHRVFIRPTRQSGVSTIYVLARFGWEWVGIKANIIQT</sequence>
<name>A0A4Q2UJJ7_9BACT</name>
<evidence type="ECO:0000313" key="1">
    <source>
        <dbReference type="EMBL" id="RYC69667.1"/>
    </source>
</evidence>
<organism evidence="1 2">
    <name type="scientific">Spirosoma sordidisoli</name>
    <dbReference type="NCBI Taxonomy" id="2502893"/>
    <lineage>
        <taxon>Bacteria</taxon>
        <taxon>Pseudomonadati</taxon>
        <taxon>Bacteroidota</taxon>
        <taxon>Cytophagia</taxon>
        <taxon>Cytophagales</taxon>
        <taxon>Cytophagaceae</taxon>
        <taxon>Spirosoma</taxon>
    </lineage>
</organism>
<proteinExistence type="predicted"/>
<comment type="caution">
    <text evidence="1">The sequence shown here is derived from an EMBL/GenBank/DDBJ whole genome shotgun (WGS) entry which is preliminary data.</text>
</comment>
<protein>
    <submittedName>
        <fullName evidence="1">Uncharacterized protein</fullName>
    </submittedName>
</protein>
<evidence type="ECO:0000313" key="2">
    <source>
        <dbReference type="Proteomes" id="UP000290407"/>
    </source>
</evidence>
<dbReference type="AlphaFoldDB" id="A0A4Q2UJJ7"/>